<evidence type="ECO:0000313" key="2">
    <source>
        <dbReference type="EnsemblMetazoa" id="CLYHEMP016843.1"/>
    </source>
</evidence>
<feature type="compositionally biased region" description="Basic residues" evidence="1">
    <location>
        <begin position="413"/>
        <end position="424"/>
    </location>
</feature>
<dbReference type="AlphaFoldDB" id="A0A7M6DMV5"/>
<feature type="compositionally biased region" description="Basic and acidic residues" evidence="1">
    <location>
        <begin position="337"/>
        <end position="349"/>
    </location>
</feature>
<accession>A0A7M6DMV5</accession>
<reference evidence="2" key="1">
    <citation type="submission" date="2021-01" db="UniProtKB">
        <authorList>
            <consortium name="EnsemblMetazoa"/>
        </authorList>
    </citation>
    <scope>IDENTIFICATION</scope>
</reference>
<evidence type="ECO:0000313" key="3">
    <source>
        <dbReference type="Proteomes" id="UP000594262"/>
    </source>
</evidence>
<feature type="region of interest" description="Disordered" evidence="1">
    <location>
        <begin position="329"/>
        <end position="367"/>
    </location>
</feature>
<name>A0A7M6DMV5_9CNID</name>
<dbReference type="Proteomes" id="UP000594262">
    <property type="component" value="Unplaced"/>
</dbReference>
<feature type="compositionally biased region" description="Basic residues" evidence="1">
    <location>
        <begin position="350"/>
        <end position="360"/>
    </location>
</feature>
<evidence type="ECO:0000256" key="1">
    <source>
        <dbReference type="SAM" id="MobiDB-lite"/>
    </source>
</evidence>
<dbReference type="GeneID" id="136819170"/>
<protein>
    <submittedName>
        <fullName evidence="2">Uncharacterized protein</fullName>
    </submittedName>
</protein>
<dbReference type="RefSeq" id="XP_066931482.1">
    <property type="nucleotide sequence ID" value="XM_067075381.1"/>
</dbReference>
<dbReference type="EnsemblMetazoa" id="CLYHEMT016843.1">
    <property type="protein sequence ID" value="CLYHEMP016843.1"/>
    <property type="gene ID" value="CLYHEMG016843"/>
</dbReference>
<feature type="region of interest" description="Disordered" evidence="1">
    <location>
        <begin position="405"/>
        <end position="424"/>
    </location>
</feature>
<proteinExistence type="predicted"/>
<sequence length="424" mass="48904">MDTSKENGYEEEEVFAFHSSSENLATYGKKKRFSRIRSVYRSIKRNMWCFGNGGSKEQKDPSLAYQDIGSSSMADFENDYEVESEALEGLVIIGTNLLKGSQIDVDRQSGKQQCPSNIYLDSGCESDASDTRKALVKKEVTAESSTSQRNITRQSSSTALKPLIIERGPTAWEVPIFSSGAAPAAKLPPLVAPLQALDDILLPEVRHPCRFSRYEKTLPPLRSNPEPMQFRIDRISMTGSTIFNPFGRRLASVSPLQQLKPSQPFREFTEILNMEDRKKELVKKLKAKTFRHETLRRIHLVKLEERLKKKQDRHEENRRRQLEERLTFSRNSKRRGEKVSLRKAAMEANRKRKVTKKKPARHEEIRSEQLEQRLLFSRQGRERGKQATERKLAIEHEHVQKAACRYRSSISRQRQRGRPVVKAH</sequence>
<keyword evidence="3" id="KW-1185">Reference proteome</keyword>
<organism evidence="2 3">
    <name type="scientific">Clytia hemisphaerica</name>
    <dbReference type="NCBI Taxonomy" id="252671"/>
    <lineage>
        <taxon>Eukaryota</taxon>
        <taxon>Metazoa</taxon>
        <taxon>Cnidaria</taxon>
        <taxon>Hydrozoa</taxon>
        <taxon>Hydroidolina</taxon>
        <taxon>Leptothecata</taxon>
        <taxon>Obeliida</taxon>
        <taxon>Clytiidae</taxon>
        <taxon>Clytia</taxon>
    </lineage>
</organism>